<dbReference type="AlphaFoldDB" id="A0AAD5KXM5"/>
<accession>A0AAD5KXM5</accession>
<name>A0AAD5KXM5_9CRUS</name>
<dbReference type="EMBL" id="WJBH02000010">
    <property type="protein sequence ID" value="KAI9551966.1"/>
    <property type="molecule type" value="Genomic_DNA"/>
</dbReference>
<organism evidence="1 2">
    <name type="scientific">Daphnia sinensis</name>
    <dbReference type="NCBI Taxonomy" id="1820382"/>
    <lineage>
        <taxon>Eukaryota</taxon>
        <taxon>Metazoa</taxon>
        <taxon>Ecdysozoa</taxon>
        <taxon>Arthropoda</taxon>
        <taxon>Crustacea</taxon>
        <taxon>Branchiopoda</taxon>
        <taxon>Diplostraca</taxon>
        <taxon>Cladocera</taxon>
        <taxon>Anomopoda</taxon>
        <taxon>Daphniidae</taxon>
        <taxon>Daphnia</taxon>
        <taxon>Daphnia similis group</taxon>
    </lineage>
</organism>
<comment type="caution">
    <text evidence="1">The sequence shown here is derived from an EMBL/GenBank/DDBJ whole genome shotgun (WGS) entry which is preliminary data.</text>
</comment>
<sequence>MTLLGQSQRRDSLNNMHLIGRSFIRIHIFSCQTRNLCFHQPFLSLIAMTFKNVWLYLCQKLSVGNLLEVYQ</sequence>
<proteinExistence type="predicted"/>
<protein>
    <submittedName>
        <fullName evidence="1">Uncharacterized protein</fullName>
    </submittedName>
</protein>
<dbReference type="Proteomes" id="UP000820818">
    <property type="component" value="Linkage Group LG10"/>
</dbReference>
<reference evidence="1 2" key="1">
    <citation type="submission" date="2022-05" db="EMBL/GenBank/DDBJ databases">
        <title>A multi-omics perspective on studying reproductive biology in Daphnia sinensis.</title>
        <authorList>
            <person name="Jia J."/>
        </authorList>
    </citation>
    <scope>NUCLEOTIDE SEQUENCE [LARGE SCALE GENOMIC DNA]</scope>
    <source>
        <strain evidence="1 2">WSL</strain>
    </source>
</reference>
<keyword evidence="2" id="KW-1185">Reference proteome</keyword>
<evidence type="ECO:0000313" key="1">
    <source>
        <dbReference type="EMBL" id="KAI9551966.1"/>
    </source>
</evidence>
<gene>
    <name evidence="1" type="ORF">GHT06_022303</name>
</gene>
<evidence type="ECO:0000313" key="2">
    <source>
        <dbReference type="Proteomes" id="UP000820818"/>
    </source>
</evidence>